<evidence type="ECO:0000313" key="2">
    <source>
        <dbReference type="Proteomes" id="UP000245362"/>
    </source>
</evidence>
<dbReference type="RefSeq" id="WP_109318025.1">
    <property type="nucleotide sequence ID" value="NZ_QFWT01000001.1"/>
</dbReference>
<sequence>MQHDLKLVKVNLDPRPAEITAISEEVGTQLGYLGAIAKEKKFAASLIVNCYNTHICGADVSNLSYYCRGETSDTLKKGMFALINLSAYIESHELYGSDFVEGLIERWDFRNKRSENE</sequence>
<comment type="caution">
    <text evidence="1">The sequence shown here is derived from an EMBL/GenBank/DDBJ whole genome shotgun (WGS) entry which is preliminary data.</text>
</comment>
<dbReference type="AlphaFoldDB" id="A0A2U3BDK4"/>
<organism evidence="1 2">
    <name type="scientific">Vibrio albus</name>
    <dbReference type="NCBI Taxonomy" id="2200953"/>
    <lineage>
        <taxon>Bacteria</taxon>
        <taxon>Pseudomonadati</taxon>
        <taxon>Pseudomonadota</taxon>
        <taxon>Gammaproteobacteria</taxon>
        <taxon>Vibrionales</taxon>
        <taxon>Vibrionaceae</taxon>
        <taxon>Vibrio</taxon>
    </lineage>
</organism>
<name>A0A2U3BDK4_9VIBR</name>
<proteinExistence type="predicted"/>
<reference evidence="1 2" key="1">
    <citation type="submission" date="2018-05" db="EMBL/GenBank/DDBJ databases">
        <title>Vibrio limimaris sp. nov., isolated from marine sediment.</title>
        <authorList>
            <person name="Li C.-M."/>
        </authorList>
    </citation>
    <scope>NUCLEOTIDE SEQUENCE [LARGE SCALE GENOMIC DNA]</scope>
    <source>
        <strain evidence="1 2">E4404</strain>
    </source>
</reference>
<dbReference type="Proteomes" id="UP000245362">
    <property type="component" value="Unassembled WGS sequence"/>
</dbReference>
<dbReference type="OrthoDB" id="6624917at2"/>
<evidence type="ECO:0000313" key="1">
    <source>
        <dbReference type="EMBL" id="PWI34871.1"/>
    </source>
</evidence>
<protein>
    <submittedName>
        <fullName evidence="1">Uncharacterized protein</fullName>
    </submittedName>
</protein>
<gene>
    <name evidence="1" type="ORF">DI392_00900</name>
</gene>
<keyword evidence="2" id="KW-1185">Reference proteome</keyword>
<dbReference type="EMBL" id="QFWT01000001">
    <property type="protein sequence ID" value="PWI34871.1"/>
    <property type="molecule type" value="Genomic_DNA"/>
</dbReference>
<accession>A0A2U3BDK4</accession>